<keyword evidence="6 7" id="KW-0592">Phosphate transport</keyword>
<reference evidence="10 11" key="1">
    <citation type="submission" date="2022-06" db="EMBL/GenBank/DDBJ databases">
        <title>Whole-genome of Asaia lannensis strain LMG 27011T.</title>
        <authorList>
            <person name="Sombolestani A."/>
        </authorList>
    </citation>
    <scope>NUCLEOTIDE SEQUENCE [LARGE SCALE GENOMIC DNA]</scope>
    <source>
        <strain evidence="10 11">NBRC 102526</strain>
    </source>
</reference>
<evidence type="ECO:0000313" key="11">
    <source>
        <dbReference type="Proteomes" id="UP001523401"/>
    </source>
</evidence>
<comment type="function">
    <text evidence="1 7">Part of the ABC transporter complex PstSACB involved in phosphate import.</text>
</comment>
<organism evidence="10 11">
    <name type="scientific">Asaia lannensis NBRC 102526</name>
    <dbReference type="NCBI Taxonomy" id="1307926"/>
    <lineage>
        <taxon>Bacteria</taxon>
        <taxon>Pseudomonadati</taxon>
        <taxon>Pseudomonadota</taxon>
        <taxon>Alphaproteobacteria</taxon>
        <taxon>Acetobacterales</taxon>
        <taxon>Acetobacteraceae</taxon>
        <taxon>Asaia</taxon>
    </lineage>
</organism>
<evidence type="ECO:0000256" key="6">
    <source>
        <dbReference type="ARBA" id="ARBA00022592"/>
    </source>
</evidence>
<dbReference type="InterPro" id="IPR050962">
    <property type="entry name" value="Phosphate-bind_PstS"/>
</dbReference>
<evidence type="ECO:0000256" key="2">
    <source>
        <dbReference type="ARBA" id="ARBA00008725"/>
    </source>
</evidence>
<dbReference type="PANTHER" id="PTHR42996:SF1">
    <property type="entry name" value="PHOSPHATE-BINDING PROTEIN PSTS"/>
    <property type="match status" value="1"/>
</dbReference>
<keyword evidence="8" id="KW-0732">Signal</keyword>
<evidence type="ECO:0000313" key="10">
    <source>
        <dbReference type="EMBL" id="MCO6159870.1"/>
    </source>
</evidence>
<evidence type="ECO:0000256" key="4">
    <source>
        <dbReference type="ARBA" id="ARBA00021889"/>
    </source>
</evidence>
<comment type="subunit">
    <text evidence="3 7">The complex is composed of two ATP-binding proteins (PstB), two transmembrane proteins (PstC and PstA) and a solute-binding protein (PstS).</text>
</comment>
<dbReference type="InterPro" id="IPR005673">
    <property type="entry name" value="ABC_phos-bd_PstS"/>
</dbReference>
<dbReference type="NCBIfam" id="TIGR00975">
    <property type="entry name" value="3a0107s03"/>
    <property type="match status" value="1"/>
</dbReference>
<evidence type="ECO:0000256" key="1">
    <source>
        <dbReference type="ARBA" id="ARBA00002841"/>
    </source>
</evidence>
<evidence type="ECO:0000256" key="8">
    <source>
        <dbReference type="SAM" id="SignalP"/>
    </source>
</evidence>
<dbReference type="EMBL" id="JAMXQU010000004">
    <property type="protein sequence ID" value="MCO6159870.1"/>
    <property type="molecule type" value="Genomic_DNA"/>
</dbReference>
<evidence type="ECO:0000256" key="3">
    <source>
        <dbReference type="ARBA" id="ARBA00011529"/>
    </source>
</evidence>
<proteinExistence type="inferred from homology"/>
<dbReference type="Proteomes" id="UP001523401">
    <property type="component" value="Unassembled WGS sequence"/>
</dbReference>
<dbReference type="Gene3D" id="3.40.190.10">
    <property type="entry name" value="Periplasmic binding protein-like II"/>
    <property type="match status" value="2"/>
</dbReference>
<name>A0ABT1CG91_9PROT</name>
<dbReference type="PIRSF" id="PIRSF002756">
    <property type="entry name" value="PstS"/>
    <property type="match status" value="1"/>
</dbReference>
<dbReference type="InterPro" id="IPR024370">
    <property type="entry name" value="PBP_domain"/>
</dbReference>
<keyword evidence="11" id="KW-1185">Reference proteome</keyword>
<comment type="caution">
    <text evidence="10">The sequence shown here is derived from an EMBL/GenBank/DDBJ whole genome shotgun (WGS) entry which is preliminary data.</text>
</comment>
<gene>
    <name evidence="10" type="primary">pstS</name>
    <name evidence="10" type="ORF">NF685_07515</name>
</gene>
<keyword evidence="5 7" id="KW-0813">Transport</keyword>
<dbReference type="RefSeq" id="WP_252849181.1">
    <property type="nucleotide sequence ID" value="NZ_BAPW01000010.1"/>
</dbReference>
<feature type="signal peptide" evidence="8">
    <location>
        <begin position="1"/>
        <end position="29"/>
    </location>
</feature>
<feature type="chain" id="PRO_5046428054" description="Phosphate-binding protein PstS" evidence="8">
    <location>
        <begin position="30"/>
        <end position="335"/>
    </location>
</feature>
<evidence type="ECO:0000259" key="9">
    <source>
        <dbReference type="Pfam" id="PF12849"/>
    </source>
</evidence>
<accession>A0ABT1CG91</accession>
<dbReference type="SUPFAM" id="SSF53850">
    <property type="entry name" value="Periplasmic binding protein-like II"/>
    <property type="match status" value="1"/>
</dbReference>
<feature type="domain" description="PBP" evidence="9">
    <location>
        <begin position="26"/>
        <end position="297"/>
    </location>
</feature>
<protein>
    <recommendedName>
        <fullName evidence="4 7">Phosphate-binding protein PstS</fullName>
    </recommendedName>
</protein>
<evidence type="ECO:0000256" key="7">
    <source>
        <dbReference type="PIRNR" id="PIRNR002756"/>
    </source>
</evidence>
<sequence length="335" mass="35229">MNSFLRPIPLASALMVAFAAGLVAPAARAQSVTGAGSSFAAPLYEVWGEQAKEKAGIAVNYQSVGSGAGLNQVVAGTVDFGASDKPASASLLDAHRLYQFPTALGAIVVIVNVPGIPPGALRLDGPTLAALYDGRITEWNDPAIQAQNPDLTLPDADVAPIHRADASGTSFVFTSYLSHVSSEWKTRIGAGTSVAWRDGAGARGNDGVAASVRETIGGIGYVEFAYANHNHIPMAQLKSHDGPYVMATKENFTAAAAQADWAHASNHVVDLLDSPGLNAWPIMSATYAIVPNAAKPDIRRFFEIGLRDGEEAARKLDYITIPAAIRDEILTNWPK</sequence>
<dbReference type="CDD" id="cd13565">
    <property type="entry name" value="PBP2_PstS"/>
    <property type="match status" value="1"/>
</dbReference>
<comment type="similarity">
    <text evidence="2 7">Belongs to the PstS family.</text>
</comment>
<evidence type="ECO:0000256" key="5">
    <source>
        <dbReference type="ARBA" id="ARBA00022448"/>
    </source>
</evidence>
<dbReference type="Pfam" id="PF12849">
    <property type="entry name" value="PBP_like_2"/>
    <property type="match status" value="1"/>
</dbReference>
<dbReference type="PANTHER" id="PTHR42996">
    <property type="entry name" value="PHOSPHATE-BINDING PROTEIN PSTS"/>
    <property type="match status" value="1"/>
</dbReference>